<reference evidence="5 6" key="1">
    <citation type="submission" date="2018-03" db="EMBL/GenBank/DDBJ databases">
        <title>Genomic Encyclopedia of Archaeal and Bacterial Type Strains, Phase II (KMG-II): from individual species to whole genera.</title>
        <authorList>
            <person name="Goeker M."/>
        </authorList>
    </citation>
    <scope>NUCLEOTIDE SEQUENCE [LARGE SCALE GENOMIC DNA]</scope>
    <source>
        <strain evidence="5 6">DSM 100212</strain>
    </source>
</reference>
<evidence type="ECO:0000313" key="6">
    <source>
        <dbReference type="Proteomes" id="UP000238392"/>
    </source>
</evidence>
<dbReference type="Pfam" id="PF00459">
    <property type="entry name" value="Inositol_P"/>
    <property type="match status" value="1"/>
</dbReference>
<protein>
    <submittedName>
        <fullName evidence="5">Fructose-1,6-bisphosphatase/inositol monophosphatase family enzyme</fullName>
    </submittedName>
</protein>
<dbReference type="GO" id="GO:0008934">
    <property type="term" value="F:inositol monophosphate 1-phosphatase activity"/>
    <property type="evidence" value="ECO:0007669"/>
    <property type="project" value="TreeGrafter"/>
</dbReference>
<dbReference type="Proteomes" id="UP000238392">
    <property type="component" value="Unassembled WGS sequence"/>
</dbReference>
<feature type="binding site" evidence="4">
    <location>
        <position position="97"/>
    </location>
    <ligand>
        <name>Mg(2+)</name>
        <dbReference type="ChEBI" id="CHEBI:18420"/>
        <label>1</label>
        <note>catalytic</note>
    </ligand>
</feature>
<feature type="binding site" evidence="4">
    <location>
        <position position="95"/>
    </location>
    <ligand>
        <name>Mg(2+)</name>
        <dbReference type="ChEBI" id="CHEBI:18420"/>
        <label>1</label>
        <note>catalytic</note>
    </ligand>
</feature>
<comment type="similarity">
    <text evidence="1">Belongs to the inositol monophosphatase superfamily.</text>
</comment>
<keyword evidence="2 4" id="KW-0479">Metal-binding</keyword>
<feature type="binding site" evidence="4">
    <location>
        <position position="224"/>
    </location>
    <ligand>
        <name>Mg(2+)</name>
        <dbReference type="ChEBI" id="CHEBI:18420"/>
        <label>1</label>
        <note>catalytic</note>
    </ligand>
</feature>
<evidence type="ECO:0000256" key="3">
    <source>
        <dbReference type="ARBA" id="ARBA00022842"/>
    </source>
</evidence>
<dbReference type="AlphaFoldDB" id="A0A2T0WU81"/>
<feature type="binding site" evidence="4">
    <location>
        <position position="98"/>
    </location>
    <ligand>
        <name>Mg(2+)</name>
        <dbReference type="ChEBI" id="CHEBI:18420"/>
        <label>1</label>
        <note>catalytic</note>
    </ligand>
</feature>
<comment type="cofactor">
    <cofactor evidence="4">
        <name>Mg(2+)</name>
        <dbReference type="ChEBI" id="CHEBI:18420"/>
    </cofactor>
</comment>
<dbReference type="SUPFAM" id="SSF56655">
    <property type="entry name" value="Carbohydrate phosphatase"/>
    <property type="match status" value="1"/>
</dbReference>
<evidence type="ECO:0000313" key="5">
    <source>
        <dbReference type="EMBL" id="PRY90263.1"/>
    </source>
</evidence>
<dbReference type="PROSITE" id="PS00630">
    <property type="entry name" value="IMP_2"/>
    <property type="match status" value="1"/>
</dbReference>
<dbReference type="RefSeq" id="WP_106264093.1">
    <property type="nucleotide sequence ID" value="NZ_PVTQ01000005.1"/>
</dbReference>
<name>A0A2T0WU81_9RHOB</name>
<feature type="binding site" evidence="4">
    <location>
        <position position="72"/>
    </location>
    <ligand>
        <name>Mg(2+)</name>
        <dbReference type="ChEBI" id="CHEBI:18420"/>
        <label>1</label>
        <note>catalytic</note>
    </ligand>
</feature>
<dbReference type="Gene3D" id="3.40.190.80">
    <property type="match status" value="1"/>
</dbReference>
<dbReference type="Gene3D" id="3.30.540.10">
    <property type="entry name" value="Fructose-1,6-Bisphosphatase, subunit A, domain 1"/>
    <property type="match status" value="1"/>
</dbReference>
<evidence type="ECO:0000256" key="2">
    <source>
        <dbReference type="ARBA" id="ARBA00022723"/>
    </source>
</evidence>
<dbReference type="PANTHER" id="PTHR20854">
    <property type="entry name" value="INOSITOL MONOPHOSPHATASE"/>
    <property type="match status" value="1"/>
</dbReference>
<dbReference type="GO" id="GO:0046872">
    <property type="term" value="F:metal ion binding"/>
    <property type="evidence" value="ECO:0007669"/>
    <property type="project" value="UniProtKB-KW"/>
</dbReference>
<keyword evidence="3 4" id="KW-0460">Magnesium</keyword>
<accession>A0A2T0WU81</accession>
<evidence type="ECO:0000256" key="1">
    <source>
        <dbReference type="ARBA" id="ARBA00009759"/>
    </source>
</evidence>
<organism evidence="5 6">
    <name type="scientific">Donghicola tyrosinivorans</name>
    <dbReference type="NCBI Taxonomy" id="1652492"/>
    <lineage>
        <taxon>Bacteria</taxon>
        <taxon>Pseudomonadati</taxon>
        <taxon>Pseudomonadota</taxon>
        <taxon>Alphaproteobacteria</taxon>
        <taxon>Rhodobacterales</taxon>
        <taxon>Roseobacteraceae</taxon>
        <taxon>Donghicola</taxon>
    </lineage>
</organism>
<dbReference type="GO" id="GO:0007165">
    <property type="term" value="P:signal transduction"/>
    <property type="evidence" value="ECO:0007669"/>
    <property type="project" value="TreeGrafter"/>
</dbReference>
<dbReference type="InterPro" id="IPR000760">
    <property type="entry name" value="Inositol_monophosphatase-like"/>
</dbReference>
<dbReference type="PRINTS" id="PR00377">
    <property type="entry name" value="IMPHPHTASES"/>
</dbReference>
<dbReference type="GO" id="GO:0006020">
    <property type="term" value="P:inositol metabolic process"/>
    <property type="evidence" value="ECO:0007669"/>
    <property type="project" value="TreeGrafter"/>
</dbReference>
<gene>
    <name evidence="5" type="ORF">CLV74_105244</name>
</gene>
<dbReference type="GO" id="GO:0046854">
    <property type="term" value="P:phosphatidylinositol phosphate biosynthetic process"/>
    <property type="evidence" value="ECO:0007669"/>
    <property type="project" value="InterPro"/>
</dbReference>
<comment type="caution">
    <text evidence="5">The sequence shown here is derived from an EMBL/GenBank/DDBJ whole genome shotgun (WGS) entry which is preliminary data.</text>
</comment>
<dbReference type="InterPro" id="IPR020550">
    <property type="entry name" value="Inositol_monophosphatase_CS"/>
</dbReference>
<dbReference type="PANTHER" id="PTHR20854:SF4">
    <property type="entry name" value="INOSITOL-1-MONOPHOSPHATASE-RELATED"/>
    <property type="match status" value="1"/>
</dbReference>
<dbReference type="EMBL" id="PVTQ01000005">
    <property type="protein sequence ID" value="PRY90263.1"/>
    <property type="molecule type" value="Genomic_DNA"/>
</dbReference>
<sequence>MSLSTSQIDALIDAARRTAKSEILPYFRALDDSEVEIKTHAQDLVTKADRASERALTAAAREIFPEALVLGEEAVSEGVINVDTLRDAPLSVIIDPIDGTWNYANGLGMFGVILAVVANGETVFGLLYDPLGDDWVAAEAGSGAWFRKSDGAARRLSVGAAVPVEEMTGYWPPTLFDRTQKDALLDFSKTIYRHSSLRCACHEYRLFAQGGADFMLTGNLNPWDHAAGALIAREAGGYLKMLDGTPYRPTMTTGNLLVAKDRDSWNALAEPLKTTIFGV</sequence>
<evidence type="ECO:0000256" key="4">
    <source>
        <dbReference type="PIRSR" id="PIRSR600760-2"/>
    </source>
</evidence>
<proteinExistence type="inferred from homology"/>
<dbReference type="OrthoDB" id="9785695at2"/>
<keyword evidence="6" id="KW-1185">Reference proteome</keyword>